<evidence type="ECO:0000313" key="2">
    <source>
        <dbReference type="EMBL" id="GFZ34419.1"/>
    </source>
</evidence>
<evidence type="ECO:0000313" key="3">
    <source>
        <dbReference type="Proteomes" id="UP000663802"/>
    </source>
</evidence>
<keyword evidence="1" id="KW-0472">Membrane</keyword>
<feature type="transmembrane region" description="Helical" evidence="1">
    <location>
        <begin position="38"/>
        <end position="56"/>
    </location>
</feature>
<dbReference type="EMBL" id="BMBA01000012">
    <property type="protein sequence ID" value="GFZ34419.1"/>
    <property type="molecule type" value="Genomic_DNA"/>
</dbReference>
<dbReference type="Pfam" id="PF11070">
    <property type="entry name" value="DUF2871"/>
    <property type="match status" value="1"/>
</dbReference>
<gene>
    <name evidence="2" type="ORF">CSC2_49450</name>
</gene>
<organism evidence="2 3">
    <name type="scientific">Clostridium zeae</name>
    <dbReference type="NCBI Taxonomy" id="2759022"/>
    <lineage>
        <taxon>Bacteria</taxon>
        <taxon>Bacillati</taxon>
        <taxon>Bacillota</taxon>
        <taxon>Clostridia</taxon>
        <taxon>Eubacteriales</taxon>
        <taxon>Clostridiaceae</taxon>
        <taxon>Clostridium</taxon>
    </lineage>
</organism>
<feature type="transmembrane region" description="Helical" evidence="1">
    <location>
        <begin position="7"/>
        <end position="26"/>
    </location>
</feature>
<keyword evidence="3" id="KW-1185">Reference proteome</keyword>
<dbReference type="Proteomes" id="UP000663802">
    <property type="component" value="Unassembled WGS sequence"/>
</dbReference>
<accession>A0ABQ1EI87</accession>
<dbReference type="RefSeq" id="WP_206872910.1">
    <property type="nucleotide sequence ID" value="NZ_BMBA01000012.1"/>
</dbReference>
<sequence>MKKLKLFSIGYAVLWLLSGLLNIFVLNDFNNADFEKLTNGHLLILGAGFMALMYGTDTVLNISKKKSFNLWLVLYNVFLVGSVLLMLAQKVIENEGFIIEAMNLSIDIVHLGLGVCLLWAVYLVREVSRQHSLIKTEKIKNK</sequence>
<evidence type="ECO:0008006" key="4">
    <source>
        <dbReference type="Google" id="ProtNLM"/>
    </source>
</evidence>
<proteinExistence type="predicted"/>
<comment type="caution">
    <text evidence="2">The sequence shown here is derived from an EMBL/GenBank/DDBJ whole genome shotgun (WGS) entry which is preliminary data.</text>
</comment>
<feature type="transmembrane region" description="Helical" evidence="1">
    <location>
        <begin position="108"/>
        <end position="125"/>
    </location>
</feature>
<feature type="transmembrane region" description="Helical" evidence="1">
    <location>
        <begin position="68"/>
        <end position="88"/>
    </location>
</feature>
<reference evidence="2 3" key="1">
    <citation type="journal article" date="2021" name="Int. J. Syst. Evol. Microbiol.">
        <title>Clostridium zeae sp. nov., isolated from corn silage.</title>
        <authorList>
            <person name="Kobayashi H."/>
            <person name="Tanizawa Y."/>
            <person name="Yagura M."/>
            <person name="Sakamoto M."/>
            <person name="Ohkuma M."/>
            <person name="Tohno M."/>
        </authorList>
    </citation>
    <scope>NUCLEOTIDE SEQUENCE [LARGE SCALE GENOMIC DNA]</scope>
    <source>
        <strain evidence="2 3">CSC2</strain>
    </source>
</reference>
<keyword evidence="1" id="KW-0812">Transmembrane</keyword>
<name>A0ABQ1EI87_9CLOT</name>
<keyword evidence="1" id="KW-1133">Transmembrane helix</keyword>
<dbReference type="InterPro" id="IPR021299">
    <property type="entry name" value="DUF2871"/>
</dbReference>
<evidence type="ECO:0000256" key="1">
    <source>
        <dbReference type="SAM" id="Phobius"/>
    </source>
</evidence>
<protein>
    <recommendedName>
        <fullName evidence="4">DUF2871 domain-containing protein</fullName>
    </recommendedName>
</protein>